<dbReference type="EMBL" id="UYRT01012853">
    <property type="protein sequence ID" value="VDK52376.1"/>
    <property type="molecule type" value="Genomic_DNA"/>
</dbReference>
<reference evidence="3" key="1">
    <citation type="submission" date="2016-06" db="UniProtKB">
        <authorList>
            <consortium name="WormBaseParasite"/>
        </authorList>
    </citation>
    <scope>IDENTIFICATION</scope>
</reference>
<dbReference type="OrthoDB" id="19653at2759"/>
<reference evidence="1 2" key="2">
    <citation type="submission" date="2018-11" db="EMBL/GenBank/DDBJ databases">
        <authorList>
            <consortium name="Pathogen Informatics"/>
        </authorList>
    </citation>
    <scope>NUCLEOTIDE SEQUENCE [LARGE SCALE GENOMIC DNA]</scope>
</reference>
<dbReference type="SUPFAM" id="SSF53474">
    <property type="entry name" value="alpha/beta-Hydrolases"/>
    <property type="match status" value="1"/>
</dbReference>
<protein>
    <submittedName>
        <fullName evidence="3">COesterase domain-containing protein</fullName>
    </submittedName>
</protein>
<gene>
    <name evidence="1" type="ORF">GPUH_LOCUS5846</name>
</gene>
<dbReference type="InterPro" id="IPR029058">
    <property type="entry name" value="AB_hydrolase_fold"/>
</dbReference>
<dbReference type="Gene3D" id="3.40.50.1820">
    <property type="entry name" value="alpha/beta hydrolase"/>
    <property type="match status" value="1"/>
</dbReference>
<dbReference type="WBParaSite" id="GPUH_0000585501-mRNA-1">
    <property type="protein sequence ID" value="GPUH_0000585501-mRNA-1"/>
    <property type="gene ID" value="GPUH_0000585501"/>
</dbReference>
<name>A0A183DAV6_9BILA</name>
<organism evidence="3">
    <name type="scientific">Gongylonema pulchrum</name>
    <dbReference type="NCBI Taxonomy" id="637853"/>
    <lineage>
        <taxon>Eukaryota</taxon>
        <taxon>Metazoa</taxon>
        <taxon>Ecdysozoa</taxon>
        <taxon>Nematoda</taxon>
        <taxon>Chromadorea</taxon>
        <taxon>Rhabditida</taxon>
        <taxon>Spirurina</taxon>
        <taxon>Spiruromorpha</taxon>
        <taxon>Spiruroidea</taxon>
        <taxon>Gongylonematidae</taxon>
        <taxon>Gongylonema</taxon>
    </lineage>
</organism>
<sequence length="87" mass="10157">MKFIKLGRDEVLVRLSIGDIVGRKVTIKNLPWDVDHDPLEQIRPDWRHFEPNPVPPSNNITVITFLGVPYAEPPVSQRRFKVFFSYI</sequence>
<accession>A0A183DAV6</accession>
<dbReference type="Proteomes" id="UP000271098">
    <property type="component" value="Unassembled WGS sequence"/>
</dbReference>
<dbReference type="AlphaFoldDB" id="A0A183DAV6"/>
<keyword evidence="2" id="KW-1185">Reference proteome</keyword>
<evidence type="ECO:0000313" key="3">
    <source>
        <dbReference type="WBParaSite" id="GPUH_0000585501-mRNA-1"/>
    </source>
</evidence>
<evidence type="ECO:0000313" key="1">
    <source>
        <dbReference type="EMBL" id="VDK52376.1"/>
    </source>
</evidence>
<evidence type="ECO:0000313" key="2">
    <source>
        <dbReference type="Proteomes" id="UP000271098"/>
    </source>
</evidence>
<proteinExistence type="predicted"/>